<feature type="transmembrane region" description="Helical" evidence="1">
    <location>
        <begin position="63"/>
        <end position="85"/>
    </location>
</feature>
<protein>
    <submittedName>
        <fullName evidence="2">Uncharacterized protein</fullName>
    </submittedName>
</protein>
<organism evidence="2 3">
    <name type="scientific">Hepatospora eriocheir</name>
    <dbReference type="NCBI Taxonomy" id="1081669"/>
    <lineage>
        <taxon>Eukaryota</taxon>
        <taxon>Fungi</taxon>
        <taxon>Fungi incertae sedis</taxon>
        <taxon>Microsporidia</taxon>
        <taxon>Hepatosporidae</taxon>
        <taxon>Hepatospora</taxon>
    </lineage>
</organism>
<name>A0A1X0Q750_9MICR</name>
<comment type="caution">
    <text evidence="2">The sequence shown here is derived from an EMBL/GenBank/DDBJ whole genome shotgun (WGS) entry which is preliminary data.</text>
</comment>
<dbReference type="AlphaFoldDB" id="A0A1X0Q750"/>
<sequence length="169" mass="19398">MIVVDLQKDFIIFFTLTLLEKVFGDHLLKQNELPSLIVLLSSLLFLIISFFKSTRMIYFKIKWIILISALLTYDSFIKTYVNLASTSNLKEIVMENVYLIAVNILNARVTGIVFLPKHNYAMVCIVIFGIIQISYPYLSIILLIYIQNFFNFLGTLGGALGLIIFKEKI</sequence>
<evidence type="ECO:0000313" key="3">
    <source>
        <dbReference type="Proteomes" id="UP000192501"/>
    </source>
</evidence>
<dbReference type="VEuPathDB" id="MicrosporidiaDB:HERIO_767"/>
<accession>A0A1X0Q750</accession>
<gene>
    <name evidence="2" type="ORF">A0H76_708</name>
</gene>
<feature type="transmembrane region" description="Helical" evidence="1">
    <location>
        <begin position="120"/>
        <end position="138"/>
    </location>
</feature>
<keyword evidence="1" id="KW-0812">Transmembrane</keyword>
<evidence type="ECO:0000256" key="1">
    <source>
        <dbReference type="SAM" id="Phobius"/>
    </source>
</evidence>
<feature type="transmembrane region" description="Helical" evidence="1">
    <location>
        <begin position="97"/>
        <end position="115"/>
    </location>
</feature>
<feature type="transmembrane region" description="Helical" evidence="1">
    <location>
        <begin position="34"/>
        <end position="51"/>
    </location>
</feature>
<dbReference type="EMBL" id="LTAI01001333">
    <property type="protein sequence ID" value="ORD95579.1"/>
    <property type="molecule type" value="Genomic_DNA"/>
</dbReference>
<keyword evidence="1" id="KW-1133">Transmembrane helix</keyword>
<proteinExistence type="predicted"/>
<dbReference type="Proteomes" id="UP000192501">
    <property type="component" value="Unassembled WGS sequence"/>
</dbReference>
<evidence type="ECO:0000313" key="2">
    <source>
        <dbReference type="EMBL" id="ORD95579.1"/>
    </source>
</evidence>
<keyword evidence="1" id="KW-0472">Membrane</keyword>
<feature type="transmembrane region" description="Helical" evidence="1">
    <location>
        <begin position="144"/>
        <end position="165"/>
    </location>
</feature>
<dbReference type="VEuPathDB" id="MicrosporidiaDB:A0H76_708"/>
<reference evidence="2 3" key="1">
    <citation type="journal article" date="2017" name="Environ. Microbiol.">
        <title>Decay of the glycolytic pathway and adaptation to intranuclear parasitism within Enterocytozoonidae microsporidia.</title>
        <authorList>
            <person name="Wiredu Boakye D."/>
            <person name="Jaroenlak P."/>
            <person name="Prachumwat A."/>
            <person name="Williams T.A."/>
            <person name="Bateman K.S."/>
            <person name="Itsathitphaisarn O."/>
            <person name="Sritunyalucksana K."/>
            <person name="Paszkiewicz K.H."/>
            <person name="Moore K.A."/>
            <person name="Stentiford G.D."/>
            <person name="Williams B.A."/>
        </authorList>
    </citation>
    <scope>NUCLEOTIDE SEQUENCE [LARGE SCALE GENOMIC DNA]</scope>
    <source>
        <strain evidence="3">canceri</strain>
    </source>
</reference>